<reference evidence="2 3" key="1">
    <citation type="submission" date="2018-02" db="EMBL/GenBank/DDBJ databases">
        <title>Genomic Encyclopedia of Archaeal and Bacterial Type Strains, Phase II (KMG-II): from individual species to whole genera.</title>
        <authorList>
            <person name="Goeker M."/>
        </authorList>
    </citation>
    <scope>NUCLEOTIDE SEQUENCE [LARGE SCALE GENOMIC DNA]</scope>
    <source>
        <strain evidence="2 3">DSM 18921</strain>
    </source>
</reference>
<feature type="transmembrane region" description="Helical" evidence="1">
    <location>
        <begin position="48"/>
        <end position="66"/>
    </location>
</feature>
<keyword evidence="3" id="KW-1185">Reference proteome</keyword>
<evidence type="ECO:0000313" key="2">
    <source>
        <dbReference type="EMBL" id="PQV56582.1"/>
    </source>
</evidence>
<dbReference type="EMBL" id="PVEP01000004">
    <property type="protein sequence ID" value="PQV56582.1"/>
    <property type="molecule type" value="Genomic_DNA"/>
</dbReference>
<protein>
    <submittedName>
        <fullName evidence="2">Uncharacterized protein</fullName>
    </submittedName>
</protein>
<name>A0A2S8S724_9RHOB</name>
<gene>
    <name evidence="2" type="ORF">LX70_02154</name>
</gene>
<accession>A0A2S8S724</accession>
<dbReference type="AlphaFoldDB" id="A0A2S8S724"/>
<keyword evidence="1" id="KW-0812">Transmembrane</keyword>
<comment type="caution">
    <text evidence="2">The sequence shown here is derived from an EMBL/GenBank/DDBJ whole genome shotgun (WGS) entry which is preliminary data.</text>
</comment>
<evidence type="ECO:0000313" key="3">
    <source>
        <dbReference type="Proteomes" id="UP000238338"/>
    </source>
</evidence>
<sequence>MPDLDFDDDPMGYNQQIKALERQRASTAAAIFGGLFVIWLLKGSEIPANVQLITMAVALGFSVLLSKLHTERLRRLIDKAKQDGVKLRR</sequence>
<dbReference type="Proteomes" id="UP000238338">
    <property type="component" value="Unassembled WGS sequence"/>
</dbReference>
<evidence type="ECO:0000256" key="1">
    <source>
        <dbReference type="SAM" id="Phobius"/>
    </source>
</evidence>
<keyword evidence="1" id="KW-1133">Transmembrane helix</keyword>
<proteinExistence type="predicted"/>
<organism evidence="2 3">
    <name type="scientific">Albidovulum denitrificans</name>
    <dbReference type="NCBI Taxonomy" id="404881"/>
    <lineage>
        <taxon>Bacteria</taxon>
        <taxon>Pseudomonadati</taxon>
        <taxon>Pseudomonadota</taxon>
        <taxon>Alphaproteobacteria</taxon>
        <taxon>Rhodobacterales</taxon>
        <taxon>Paracoccaceae</taxon>
        <taxon>Albidovulum</taxon>
    </lineage>
</organism>
<keyword evidence="1" id="KW-0472">Membrane</keyword>
<dbReference type="RefSeq" id="WP_105514762.1">
    <property type="nucleotide sequence ID" value="NZ_PVEP01000004.1"/>
</dbReference>